<dbReference type="RefSeq" id="WP_229730211.1">
    <property type="nucleotide sequence ID" value="NZ_BMFO01000002.1"/>
</dbReference>
<reference evidence="13" key="2">
    <citation type="submission" date="2020-09" db="EMBL/GenBank/DDBJ databases">
        <authorList>
            <person name="Sun Q."/>
            <person name="Zhou Y."/>
        </authorList>
    </citation>
    <scope>NUCLEOTIDE SEQUENCE</scope>
    <source>
        <strain evidence="13">CGMCC 1.12726</strain>
    </source>
</reference>
<dbReference type="AlphaFoldDB" id="A0A917CMF5"/>
<organism evidence="13 14">
    <name type="scientific">Arenimonas maotaiensis</name>
    <dbReference type="NCBI Taxonomy" id="1446479"/>
    <lineage>
        <taxon>Bacteria</taxon>
        <taxon>Pseudomonadati</taxon>
        <taxon>Pseudomonadota</taxon>
        <taxon>Gammaproteobacteria</taxon>
        <taxon>Lysobacterales</taxon>
        <taxon>Lysobacteraceae</taxon>
        <taxon>Arenimonas</taxon>
    </lineage>
</organism>
<dbReference type="Pfam" id="PF03550">
    <property type="entry name" value="LolB"/>
    <property type="match status" value="1"/>
</dbReference>
<dbReference type="GO" id="GO:0015031">
    <property type="term" value="P:protein transport"/>
    <property type="evidence" value="ECO:0007669"/>
    <property type="project" value="UniProtKB-KW"/>
</dbReference>
<evidence type="ECO:0000256" key="11">
    <source>
        <dbReference type="ARBA" id="ARBA00023237"/>
    </source>
</evidence>
<dbReference type="SUPFAM" id="SSF89392">
    <property type="entry name" value="Prokaryotic lipoproteins and lipoprotein localization factors"/>
    <property type="match status" value="1"/>
</dbReference>
<dbReference type="InterPro" id="IPR029046">
    <property type="entry name" value="LolA/LolB/LppX"/>
</dbReference>
<keyword evidence="7" id="KW-0653">Protein transport</keyword>
<evidence type="ECO:0000313" key="14">
    <source>
        <dbReference type="Proteomes" id="UP000632858"/>
    </source>
</evidence>
<keyword evidence="11" id="KW-0998">Cell outer membrane</keyword>
<evidence type="ECO:0000256" key="12">
    <source>
        <dbReference type="ARBA" id="ARBA00023288"/>
    </source>
</evidence>
<dbReference type="GO" id="GO:0009279">
    <property type="term" value="C:cell outer membrane"/>
    <property type="evidence" value="ECO:0007669"/>
    <property type="project" value="UniProtKB-SubCell"/>
</dbReference>
<dbReference type="CDD" id="cd16326">
    <property type="entry name" value="LolB"/>
    <property type="match status" value="1"/>
</dbReference>
<keyword evidence="5" id="KW-0813">Transport</keyword>
<keyword evidence="9" id="KW-0564">Palmitate</keyword>
<comment type="caution">
    <text evidence="13">The sequence shown here is derived from an EMBL/GenBank/DDBJ whole genome shotgun (WGS) entry which is preliminary data.</text>
</comment>
<comment type="subunit">
    <text evidence="3">Monomer.</text>
</comment>
<evidence type="ECO:0000256" key="4">
    <source>
        <dbReference type="ARBA" id="ARBA00016202"/>
    </source>
</evidence>
<keyword evidence="6" id="KW-0732">Signal</keyword>
<protein>
    <recommendedName>
        <fullName evidence="4">Outer-membrane lipoprotein LolB</fullName>
    </recommendedName>
</protein>
<keyword evidence="8" id="KW-0472">Membrane</keyword>
<evidence type="ECO:0000256" key="7">
    <source>
        <dbReference type="ARBA" id="ARBA00022927"/>
    </source>
</evidence>
<dbReference type="InterPro" id="IPR004565">
    <property type="entry name" value="OM_lipoprot_LolB"/>
</dbReference>
<evidence type="ECO:0000256" key="9">
    <source>
        <dbReference type="ARBA" id="ARBA00023139"/>
    </source>
</evidence>
<evidence type="ECO:0000256" key="10">
    <source>
        <dbReference type="ARBA" id="ARBA00023186"/>
    </source>
</evidence>
<proteinExistence type="inferred from homology"/>
<evidence type="ECO:0000256" key="5">
    <source>
        <dbReference type="ARBA" id="ARBA00022448"/>
    </source>
</evidence>
<evidence type="ECO:0000256" key="6">
    <source>
        <dbReference type="ARBA" id="ARBA00022729"/>
    </source>
</evidence>
<evidence type="ECO:0000313" key="13">
    <source>
        <dbReference type="EMBL" id="GGF91027.1"/>
    </source>
</evidence>
<reference evidence="13" key="1">
    <citation type="journal article" date="2014" name="Int. J. Syst. Evol. Microbiol.">
        <title>Complete genome sequence of Corynebacterium casei LMG S-19264T (=DSM 44701T), isolated from a smear-ripened cheese.</title>
        <authorList>
            <consortium name="US DOE Joint Genome Institute (JGI-PGF)"/>
            <person name="Walter F."/>
            <person name="Albersmeier A."/>
            <person name="Kalinowski J."/>
            <person name="Ruckert C."/>
        </authorList>
    </citation>
    <scope>NUCLEOTIDE SEQUENCE</scope>
    <source>
        <strain evidence="13">CGMCC 1.12726</strain>
    </source>
</reference>
<evidence type="ECO:0000256" key="2">
    <source>
        <dbReference type="ARBA" id="ARBA00009696"/>
    </source>
</evidence>
<name>A0A917CMF5_9GAMM</name>
<sequence>MRALCLCALLALGACRSVPERDVPAPSTAEREAVLAARTDWGFSGRVAYSQAGQGGSARIDWRQTGPVSEVRLSGPLAAGGVRLRVEDGQAQVFDAAGDLLAEGEADAVFAHWLSVPLPARDLTAGLRAYWPDSPERTAAALSGSVRSQSWDWRYSAWWPGPVVLPRQLEVQAGDARLRVVIEQWREGGGD</sequence>
<keyword evidence="14" id="KW-1185">Reference proteome</keyword>
<comment type="similarity">
    <text evidence="2">Belongs to the LolB family.</text>
</comment>
<evidence type="ECO:0000256" key="8">
    <source>
        <dbReference type="ARBA" id="ARBA00023136"/>
    </source>
</evidence>
<keyword evidence="12" id="KW-0449">Lipoprotein</keyword>
<evidence type="ECO:0000256" key="3">
    <source>
        <dbReference type="ARBA" id="ARBA00011245"/>
    </source>
</evidence>
<accession>A0A917CMF5</accession>
<dbReference type="PROSITE" id="PS51257">
    <property type="entry name" value="PROKAR_LIPOPROTEIN"/>
    <property type="match status" value="1"/>
</dbReference>
<dbReference type="Gene3D" id="2.50.20.10">
    <property type="entry name" value="Lipoprotein localisation LolA/LolB/LppX"/>
    <property type="match status" value="1"/>
</dbReference>
<evidence type="ECO:0000256" key="1">
    <source>
        <dbReference type="ARBA" id="ARBA00004459"/>
    </source>
</evidence>
<dbReference type="EMBL" id="BMFO01000002">
    <property type="protein sequence ID" value="GGF91027.1"/>
    <property type="molecule type" value="Genomic_DNA"/>
</dbReference>
<comment type="subcellular location">
    <subcellularLocation>
        <location evidence="1">Cell outer membrane</location>
        <topology evidence="1">Lipid-anchor</topology>
    </subcellularLocation>
</comment>
<gene>
    <name evidence="13" type="ORF">GCM10010960_11180</name>
</gene>
<keyword evidence="10" id="KW-0143">Chaperone</keyword>
<dbReference type="Proteomes" id="UP000632858">
    <property type="component" value="Unassembled WGS sequence"/>
</dbReference>